<dbReference type="AlphaFoldDB" id="A0A1G9VLR3"/>
<keyword evidence="2" id="KW-1185">Reference proteome</keyword>
<name>A0A1G9VLR3_9HYPH</name>
<protein>
    <recommendedName>
        <fullName evidence="3">DUF2939 domain-containing protein</fullName>
    </recommendedName>
</protein>
<dbReference type="OrthoDB" id="8445263at2"/>
<evidence type="ECO:0000313" key="1">
    <source>
        <dbReference type="EMBL" id="SDM73134.1"/>
    </source>
</evidence>
<sequence length="209" mass="23527">MRWLAVLLGLALAWLAFTMSPLWSLYDLAQAVRRHDTAYIETHVNFRTLRLSLVRQITAAMRTASESDPDIEPRDRQRLGDAAYGLALALSETMITPDTVIDLLANGWPDKLDLERPAGKRPEGLAIRSFGRLLPYYTALEMRGFRAVVIPIPPDAPRGQRTRIRLRLRGLGWRLVDIEMADMLRDQIAAKLGRALARAKIGASADEER</sequence>
<organism evidence="1 2">
    <name type="scientific">Methylobacterium phyllostachyos</name>
    <dbReference type="NCBI Taxonomy" id="582672"/>
    <lineage>
        <taxon>Bacteria</taxon>
        <taxon>Pseudomonadati</taxon>
        <taxon>Pseudomonadota</taxon>
        <taxon>Alphaproteobacteria</taxon>
        <taxon>Hyphomicrobiales</taxon>
        <taxon>Methylobacteriaceae</taxon>
        <taxon>Methylobacterium</taxon>
    </lineage>
</organism>
<dbReference type="InterPro" id="IPR021330">
    <property type="entry name" value="DUF2939"/>
</dbReference>
<dbReference type="EMBL" id="FNHS01000003">
    <property type="protein sequence ID" value="SDM73134.1"/>
    <property type="molecule type" value="Genomic_DNA"/>
</dbReference>
<proteinExistence type="predicted"/>
<dbReference type="Pfam" id="PF11159">
    <property type="entry name" value="DUF2939"/>
    <property type="match status" value="1"/>
</dbReference>
<accession>A0A1G9VLR3</accession>
<evidence type="ECO:0008006" key="3">
    <source>
        <dbReference type="Google" id="ProtNLM"/>
    </source>
</evidence>
<reference evidence="2" key="1">
    <citation type="submission" date="2016-10" db="EMBL/GenBank/DDBJ databases">
        <authorList>
            <person name="Varghese N."/>
            <person name="Submissions S."/>
        </authorList>
    </citation>
    <scope>NUCLEOTIDE SEQUENCE [LARGE SCALE GENOMIC DNA]</scope>
    <source>
        <strain evidence="2">BL47</strain>
    </source>
</reference>
<dbReference type="Proteomes" id="UP000198704">
    <property type="component" value="Unassembled WGS sequence"/>
</dbReference>
<evidence type="ECO:0000313" key="2">
    <source>
        <dbReference type="Proteomes" id="UP000198704"/>
    </source>
</evidence>
<dbReference type="RefSeq" id="WP_091714267.1">
    <property type="nucleotide sequence ID" value="NZ_FNHS01000003.1"/>
</dbReference>
<gene>
    <name evidence="1" type="ORF">SAMN05216360_103232</name>
</gene>
<dbReference type="STRING" id="582672.SAMN05216360_103232"/>